<name>A0A8X6UYR0_TRICX</name>
<protein>
    <submittedName>
        <fullName evidence="2">Uncharacterized protein</fullName>
    </submittedName>
</protein>
<feature type="region of interest" description="Disordered" evidence="1">
    <location>
        <begin position="1"/>
        <end position="21"/>
    </location>
</feature>
<feature type="compositionally biased region" description="Polar residues" evidence="1">
    <location>
        <begin position="7"/>
        <end position="16"/>
    </location>
</feature>
<proteinExistence type="predicted"/>
<organism evidence="2 3">
    <name type="scientific">Trichonephila clavipes</name>
    <name type="common">Golden silk orbweaver</name>
    <name type="synonym">Nephila clavipes</name>
    <dbReference type="NCBI Taxonomy" id="2585209"/>
    <lineage>
        <taxon>Eukaryota</taxon>
        <taxon>Metazoa</taxon>
        <taxon>Ecdysozoa</taxon>
        <taxon>Arthropoda</taxon>
        <taxon>Chelicerata</taxon>
        <taxon>Arachnida</taxon>
        <taxon>Araneae</taxon>
        <taxon>Araneomorphae</taxon>
        <taxon>Entelegynae</taxon>
        <taxon>Araneoidea</taxon>
        <taxon>Nephilidae</taxon>
        <taxon>Trichonephila</taxon>
    </lineage>
</organism>
<evidence type="ECO:0000313" key="2">
    <source>
        <dbReference type="EMBL" id="GFX92773.1"/>
    </source>
</evidence>
<reference evidence="2" key="1">
    <citation type="submission" date="2020-08" db="EMBL/GenBank/DDBJ databases">
        <title>Multicomponent nature underlies the extraordinary mechanical properties of spider dragline silk.</title>
        <authorList>
            <person name="Kono N."/>
            <person name="Nakamura H."/>
            <person name="Mori M."/>
            <person name="Yoshida Y."/>
            <person name="Ohtoshi R."/>
            <person name="Malay A.D."/>
            <person name="Moran D.A.P."/>
            <person name="Tomita M."/>
            <person name="Numata K."/>
            <person name="Arakawa K."/>
        </authorList>
    </citation>
    <scope>NUCLEOTIDE SEQUENCE</scope>
</reference>
<gene>
    <name evidence="2" type="ORF">TNCV_4876301</name>
</gene>
<keyword evidence="3" id="KW-1185">Reference proteome</keyword>
<sequence>MLGETILRQTRTPSSVHSEEWDKLPQQLLDNVVQSMFPPLTTKGGGVSLLSSGGETLPLLSSPTNYDATRKITSPSEYSMSGHIRRDFKDHQRYNLMRILESK</sequence>
<dbReference type="Proteomes" id="UP000887159">
    <property type="component" value="Unassembled WGS sequence"/>
</dbReference>
<dbReference type="EMBL" id="BMAU01021165">
    <property type="protein sequence ID" value="GFX92773.1"/>
    <property type="molecule type" value="Genomic_DNA"/>
</dbReference>
<dbReference type="AlphaFoldDB" id="A0A8X6UYR0"/>
<comment type="caution">
    <text evidence="2">The sequence shown here is derived from an EMBL/GenBank/DDBJ whole genome shotgun (WGS) entry which is preliminary data.</text>
</comment>
<accession>A0A8X6UYR0</accession>
<evidence type="ECO:0000256" key="1">
    <source>
        <dbReference type="SAM" id="MobiDB-lite"/>
    </source>
</evidence>
<evidence type="ECO:0000313" key="3">
    <source>
        <dbReference type="Proteomes" id="UP000887159"/>
    </source>
</evidence>